<feature type="region of interest" description="Disordered" evidence="1">
    <location>
        <begin position="87"/>
        <end position="234"/>
    </location>
</feature>
<evidence type="ECO:0000256" key="2">
    <source>
        <dbReference type="SAM" id="Phobius"/>
    </source>
</evidence>
<feature type="compositionally biased region" description="Basic residues" evidence="1">
    <location>
        <begin position="212"/>
        <end position="233"/>
    </location>
</feature>
<dbReference type="Proteomes" id="UP000187609">
    <property type="component" value="Unassembled WGS sequence"/>
</dbReference>
<feature type="compositionally biased region" description="Basic and acidic residues" evidence="1">
    <location>
        <begin position="185"/>
        <end position="211"/>
    </location>
</feature>
<organism evidence="3 4">
    <name type="scientific">Nicotiana attenuata</name>
    <name type="common">Coyote tobacco</name>
    <dbReference type="NCBI Taxonomy" id="49451"/>
    <lineage>
        <taxon>Eukaryota</taxon>
        <taxon>Viridiplantae</taxon>
        <taxon>Streptophyta</taxon>
        <taxon>Embryophyta</taxon>
        <taxon>Tracheophyta</taxon>
        <taxon>Spermatophyta</taxon>
        <taxon>Magnoliopsida</taxon>
        <taxon>eudicotyledons</taxon>
        <taxon>Gunneridae</taxon>
        <taxon>Pentapetalae</taxon>
        <taxon>asterids</taxon>
        <taxon>lamiids</taxon>
        <taxon>Solanales</taxon>
        <taxon>Solanaceae</taxon>
        <taxon>Nicotianoideae</taxon>
        <taxon>Nicotianeae</taxon>
        <taxon>Nicotiana</taxon>
    </lineage>
</organism>
<feature type="transmembrane region" description="Helical" evidence="2">
    <location>
        <begin position="25"/>
        <end position="46"/>
    </location>
</feature>
<protein>
    <submittedName>
        <fullName evidence="3">Uncharacterized protein</fullName>
    </submittedName>
</protein>
<feature type="compositionally biased region" description="Basic and acidic residues" evidence="1">
    <location>
        <begin position="87"/>
        <end position="99"/>
    </location>
</feature>
<comment type="caution">
    <text evidence="3">The sequence shown here is derived from an EMBL/GenBank/DDBJ whole genome shotgun (WGS) entry which is preliminary data.</text>
</comment>
<keyword evidence="2" id="KW-0812">Transmembrane</keyword>
<dbReference type="EMBL" id="MJEQ01037187">
    <property type="protein sequence ID" value="OIT03294.1"/>
    <property type="molecule type" value="Genomic_DNA"/>
</dbReference>
<keyword evidence="4" id="KW-1185">Reference proteome</keyword>
<feature type="compositionally biased region" description="Polar residues" evidence="1">
    <location>
        <begin position="170"/>
        <end position="179"/>
    </location>
</feature>
<evidence type="ECO:0000313" key="3">
    <source>
        <dbReference type="EMBL" id="OIT03294.1"/>
    </source>
</evidence>
<gene>
    <name evidence="3" type="ORF">A4A49_01780</name>
</gene>
<keyword evidence="2" id="KW-1133">Transmembrane helix</keyword>
<evidence type="ECO:0000256" key="1">
    <source>
        <dbReference type="SAM" id="MobiDB-lite"/>
    </source>
</evidence>
<keyword evidence="2" id="KW-0472">Membrane</keyword>
<accession>A0A1J6IEG8</accession>
<sequence>MSSSSSKATFTNSFSKFLKSSLFEAVSSVCFLRYSMILTTILLLMLGNGMMETRSSFTMVLIRSNCKTKDSSRILGQSLIQCRVLEKEKQKEKDSKSQEQEGQATKRHNKKDNTGGRHKDQSKVRAEKENTTHGVHDIQGKEATKESGESSKEKEVMNNTKEGQEGGNTGQWQVPNTTRNRQRKKLESKAVEQKENNGVEVQEQDHEEFQTIKHKTTTKRRNQKKKKMPKKKSIVLFKPAMVHRKSKLKECLVKKDN</sequence>
<evidence type="ECO:0000313" key="4">
    <source>
        <dbReference type="Proteomes" id="UP000187609"/>
    </source>
</evidence>
<name>A0A1J6IEG8_NICAT</name>
<dbReference type="Gramene" id="OIT03294">
    <property type="protein sequence ID" value="OIT03294"/>
    <property type="gene ID" value="A4A49_01780"/>
</dbReference>
<feature type="compositionally biased region" description="Basic and acidic residues" evidence="1">
    <location>
        <begin position="111"/>
        <end position="156"/>
    </location>
</feature>
<proteinExistence type="predicted"/>
<reference evidence="3" key="1">
    <citation type="submission" date="2016-11" db="EMBL/GenBank/DDBJ databases">
        <title>The genome of Nicotiana attenuata.</title>
        <authorList>
            <person name="Xu S."/>
            <person name="Brockmoeller T."/>
            <person name="Gaquerel E."/>
            <person name="Navarro A."/>
            <person name="Kuhl H."/>
            <person name="Gase K."/>
            <person name="Ling Z."/>
            <person name="Zhou W."/>
            <person name="Kreitzer C."/>
            <person name="Stanke M."/>
            <person name="Tang H."/>
            <person name="Lyons E."/>
            <person name="Pandey P."/>
            <person name="Pandey S.P."/>
            <person name="Timmermann B."/>
            <person name="Baldwin I.T."/>
        </authorList>
    </citation>
    <scope>NUCLEOTIDE SEQUENCE [LARGE SCALE GENOMIC DNA]</scope>
    <source>
        <strain evidence="3">UT</strain>
    </source>
</reference>
<dbReference type="AlphaFoldDB" id="A0A1J6IEG8"/>